<keyword evidence="1" id="KW-0175">Coiled coil</keyword>
<organism evidence="3 4">
    <name type="scientific">Dissostichus mawsoni</name>
    <name type="common">Antarctic cod</name>
    <dbReference type="NCBI Taxonomy" id="36200"/>
    <lineage>
        <taxon>Eukaryota</taxon>
        <taxon>Metazoa</taxon>
        <taxon>Chordata</taxon>
        <taxon>Craniata</taxon>
        <taxon>Vertebrata</taxon>
        <taxon>Euteleostomi</taxon>
        <taxon>Actinopterygii</taxon>
        <taxon>Neopterygii</taxon>
        <taxon>Teleostei</taxon>
        <taxon>Neoteleostei</taxon>
        <taxon>Acanthomorphata</taxon>
        <taxon>Eupercaria</taxon>
        <taxon>Perciformes</taxon>
        <taxon>Notothenioidei</taxon>
        <taxon>Nototheniidae</taxon>
        <taxon>Dissostichus</taxon>
    </lineage>
</organism>
<gene>
    <name evidence="3" type="ORF">F7725_027798</name>
</gene>
<dbReference type="AlphaFoldDB" id="A0A7J5XE66"/>
<feature type="region of interest" description="Disordered" evidence="2">
    <location>
        <begin position="432"/>
        <end position="452"/>
    </location>
</feature>
<name>A0A7J5XE66_DISMA</name>
<feature type="compositionally biased region" description="Basic and acidic residues" evidence="2">
    <location>
        <begin position="121"/>
        <end position="143"/>
    </location>
</feature>
<evidence type="ECO:0000313" key="4">
    <source>
        <dbReference type="Proteomes" id="UP000518266"/>
    </source>
</evidence>
<feature type="compositionally biased region" description="Basic and acidic residues" evidence="2">
    <location>
        <begin position="261"/>
        <end position="272"/>
    </location>
</feature>
<reference evidence="3 4" key="1">
    <citation type="submission" date="2020-03" db="EMBL/GenBank/DDBJ databases">
        <title>Dissostichus mawsoni Genome sequencing and assembly.</title>
        <authorList>
            <person name="Park H."/>
        </authorList>
    </citation>
    <scope>NUCLEOTIDE SEQUENCE [LARGE SCALE GENOMIC DNA]</scope>
    <source>
        <strain evidence="3">DM0001</strain>
        <tissue evidence="3">Muscle</tissue>
    </source>
</reference>
<feature type="region of interest" description="Disordered" evidence="2">
    <location>
        <begin position="102"/>
        <end position="167"/>
    </location>
</feature>
<protein>
    <submittedName>
        <fullName evidence="3">Uncharacterized protein</fullName>
    </submittedName>
</protein>
<evidence type="ECO:0000256" key="2">
    <source>
        <dbReference type="SAM" id="MobiDB-lite"/>
    </source>
</evidence>
<proteinExistence type="predicted"/>
<feature type="coiled-coil region" evidence="1">
    <location>
        <begin position="29"/>
        <end position="98"/>
    </location>
</feature>
<keyword evidence="4" id="KW-1185">Reference proteome</keyword>
<dbReference type="EMBL" id="JAAKFY010000025">
    <property type="protein sequence ID" value="KAF3835240.1"/>
    <property type="molecule type" value="Genomic_DNA"/>
</dbReference>
<sequence>MTYIDSPWHRKTCPSEDGSVEEEIEEEIEEETMEEVQEIMEEVQEFANKVEEEVEEDQEFVYSVDEDFEDTLDLHDEEKEIESEIEDILDLNDDKQSEINEIANFDDKTESEIEETSISSTEKKDSERSERSDKSSARSDKLSAKKRSERSYARSERYDKSSGLQEALVEERKAKAALEEALMKEKTSTAQHKAALKHEQKEKDALAKALKYEQSENNSLKDKKVIEKLQIAQHASSSQHQREISELLVLNTASVTAIKDRLTERQEERESEQVCLRPQRGGTKSSSLQMDYEAAVSQQKKQKNWPHIEENKLQGDRGACSRLEEAIKKEEARFSRASKKIQSQEKELSEKTLALEGLQRDYEAAVSQQKKEAEELTRLTQGNQHLAYENKRLQSELKAALNKQHIEENKLQGDRGACSRLEEAIKKEEARFSRASKKIQSQEKSCLRRPWL</sequence>
<feature type="region of interest" description="Disordered" evidence="2">
    <location>
        <begin position="1"/>
        <end position="21"/>
    </location>
</feature>
<evidence type="ECO:0000313" key="3">
    <source>
        <dbReference type="EMBL" id="KAF3835240.1"/>
    </source>
</evidence>
<accession>A0A7J5XE66</accession>
<feature type="region of interest" description="Disordered" evidence="2">
    <location>
        <begin position="180"/>
        <end position="202"/>
    </location>
</feature>
<dbReference type="OrthoDB" id="8882601at2759"/>
<comment type="caution">
    <text evidence="3">The sequence shown here is derived from an EMBL/GenBank/DDBJ whole genome shotgun (WGS) entry which is preliminary data.</text>
</comment>
<evidence type="ECO:0000256" key="1">
    <source>
        <dbReference type="SAM" id="Coils"/>
    </source>
</evidence>
<feature type="region of interest" description="Disordered" evidence="2">
    <location>
        <begin position="261"/>
        <end position="288"/>
    </location>
</feature>
<feature type="compositionally biased region" description="Basic and acidic residues" evidence="2">
    <location>
        <begin position="149"/>
        <end position="160"/>
    </location>
</feature>
<dbReference type="Proteomes" id="UP000518266">
    <property type="component" value="Unassembled WGS sequence"/>
</dbReference>